<evidence type="ECO:0000256" key="2">
    <source>
        <dbReference type="ARBA" id="ARBA00023125"/>
    </source>
</evidence>
<keyword evidence="1" id="KW-0805">Transcription regulation</keyword>
<dbReference type="SUPFAM" id="SSF46785">
    <property type="entry name" value="Winged helix' DNA-binding domain"/>
    <property type="match status" value="1"/>
</dbReference>
<reference evidence="5 6" key="1">
    <citation type="submission" date="2019-05" db="EMBL/GenBank/DDBJ databases">
        <authorList>
            <person name="Narsing Rao M.P."/>
            <person name="Li W.J."/>
        </authorList>
    </citation>
    <scope>NUCLEOTIDE SEQUENCE [LARGE SCALE GENOMIC DNA]</scope>
    <source>
        <strain evidence="5 6">SYSU_K30003</strain>
    </source>
</reference>
<dbReference type="InterPro" id="IPR036390">
    <property type="entry name" value="WH_DNA-bd_sf"/>
</dbReference>
<evidence type="ECO:0000313" key="5">
    <source>
        <dbReference type="EMBL" id="TLS48652.1"/>
    </source>
</evidence>
<dbReference type="PANTHER" id="PTHR43132">
    <property type="entry name" value="ARSENICAL RESISTANCE OPERON REPRESSOR ARSR-RELATED"/>
    <property type="match status" value="1"/>
</dbReference>
<dbReference type="EMBL" id="VCIW01000031">
    <property type="protein sequence ID" value="TLS48652.1"/>
    <property type="molecule type" value="Genomic_DNA"/>
</dbReference>
<keyword evidence="6" id="KW-1185">Reference proteome</keyword>
<dbReference type="InterPro" id="IPR036388">
    <property type="entry name" value="WH-like_DNA-bd_sf"/>
</dbReference>
<dbReference type="SMART" id="SM00418">
    <property type="entry name" value="HTH_ARSR"/>
    <property type="match status" value="1"/>
</dbReference>
<protein>
    <submittedName>
        <fullName evidence="5">ArsR family transcriptional regulator</fullName>
    </submittedName>
</protein>
<dbReference type="PANTHER" id="PTHR43132:SF8">
    <property type="entry name" value="HTH-TYPE TRANSCRIPTIONAL REGULATOR KMTR"/>
    <property type="match status" value="1"/>
</dbReference>
<dbReference type="OrthoDB" id="9781958at2"/>
<accession>A0A5R9FXA5</accession>
<evidence type="ECO:0000259" key="4">
    <source>
        <dbReference type="SMART" id="SM00418"/>
    </source>
</evidence>
<comment type="caution">
    <text evidence="5">The sequence shown here is derived from an EMBL/GenBank/DDBJ whole genome shotgun (WGS) entry which is preliminary data.</text>
</comment>
<dbReference type="CDD" id="cd00090">
    <property type="entry name" value="HTH_ARSR"/>
    <property type="match status" value="1"/>
</dbReference>
<dbReference type="InterPro" id="IPR011991">
    <property type="entry name" value="ArsR-like_HTH"/>
</dbReference>
<dbReference type="AlphaFoldDB" id="A0A5R9FXA5"/>
<sequence length="313" mass="34546">MTDDRTKRISPAQLQETAKALSGDLRLRILEALSDGPKSISQLMALLGAAQPTVSINVQQLEQAGLLESVPNANREKICARPYDHLHLELPRAPGDSLHEREQIVMPIGMYTLFQVNAPCGMAGKDGLIGAADDPRSFYLPERCDASLLWFSEDGFVEYRFPDTTPPEQQVKELTIAAELCSEARGFNEDWPSDITLTLNGVKTAVVTPKGDYGMERGKLTPPWWVYGTQFGERFEWKTTPRGTWVNGVKASDVTIGELGLGDGRPIVVKLSVEPEAEHRRGLNLFGSGFGNYGEGIKLTFVREKRPGIPHRA</sequence>
<keyword evidence="3" id="KW-0804">Transcription</keyword>
<name>A0A5R9FXA5_9BACL</name>
<evidence type="ECO:0000313" key="6">
    <source>
        <dbReference type="Proteomes" id="UP000309676"/>
    </source>
</evidence>
<dbReference type="InterPro" id="IPR051011">
    <property type="entry name" value="Metal_resp_trans_reg"/>
</dbReference>
<dbReference type="GO" id="GO:0003677">
    <property type="term" value="F:DNA binding"/>
    <property type="evidence" value="ECO:0007669"/>
    <property type="project" value="UniProtKB-KW"/>
</dbReference>
<proteinExistence type="predicted"/>
<evidence type="ECO:0000256" key="3">
    <source>
        <dbReference type="ARBA" id="ARBA00023163"/>
    </source>
</evidence>
<gene>
    <name evidence="5" type="ORF">FE782_29400</name>
</gene>
<dbReference type="Gene3D" id="1.10.10.10">
    <property type="entry name" value="Winged helix-like DNA-binding domain superfamily/Winged helix DNA-binding domain"/>
    <property type="match status" value="1"/>
</dbReference>
<dbReference type="Pfam" id="PF01022">
    <property type="entry name" value="HTH_5"/>
    <property type="match status" value="1"/>
</dbReference>
<evidence type="ECO:0000256" key="1">
    <source>
        <dbReference type="ARBA" id="ARBA00023015"/>
    </source>
</evidence>
<organism evidence="5 6">
    <name type="scientific">Paenibacillus antri</name>
    <dbReference type="NCBI Taxonomy" id="2582848"/>
    <lineage>
        <taxon>Bacteria</taxon>
        <taxon>Bacillati</taxon>
        <taxon>Bacillota</taxon>
        <taxon>Bacilli</taxon>
        <taxon>Bacillales</taxon>
        <taxon>Paenibacillaceae</taxon>
        <taxon>Paenibacillus</taxon>
    </lineage>
</organism>
<dbReference type="RefSeq" id="WP_138197922.1">
    <property type="nucleotide sequence ID" value="NZ_VCIW01000031.1"/>
</dbReference>
<keyword evidence="2" id="KW-0238">DNA-binding</keyword>
<dbReference type="InterPro" id="IPR001845">
    <property type="entry name" value="HTH_ArsR_DNA-bd_dom"/>
</dbReference>
<feature type="domain" description="HTH arsR-type" evidence="4">
    <location>
        <begin position="16"/>
        <end position="133"/>
    </location>
</feature>
<dbReference type="GO" id="GO:0003700">
    <property type="term" value="F:DNA-binding transcription factor activity"/>
    <property type="evidence" value="ECO:0007669"/>
    <property type="project" value="InterPro"/>
</dbReference>
<dbReference type="Proteomes" id="UP000309676">
    <property type="component" value="Unassembled WGS sequence"/>
</dbReference>